<dbReference type="AlphaFoldDB" id="A0A0L0W7B8"/>
<dbReference type="InterPro" id="IPR022555">
    <property type="entry name" value="DUF2577"/>
</dbReference>
<reference evidence="2" key="1">
    <citation type="submission" date="2015-07" db="EMBL/GenBank/DDBJ databases">
        <title>Draft genome sequence of the purine-degrading Gottschalkia purinilyticum DSM 1384 (formerly Clostridium purinilyticum).</title>
        <authorList>
            <person name="Poehlein A."/>
            <person name="Schiel-Bengelsdorf B."/>
            <person name="Bengelsdorf F.R."/>
            <person name="Daniel R."/>
            <person name="Duerre P."/>
        </authorList>
    </citation>
    <scope>NUCLEOTIDE SEQUENCE [LARGE SCALE GENOMIC DNA]</scope>
    <source>
        <strain evidence="2">DSM 1384</strain>
    </source>
</reference>
<evidence type="ECO:0000313" key="2">
    <source>
        <dbReference type="Proteomes" id="UP000037267"/>
    </source>
</evidence>
<sequence>MRNNPYSEILSIMREQADVNNIKPINLATVTSSSPLKIKVLGLEIDSSNILIGDHIEKEKPLLVGDRVVVALMSDMQTFTILARVINR</sequence>
<dbReference type="STRING" id="1503.CLPU_22c00270"/>
<dbReference type="RefSeq" id="WP_050378755.1">
    <property type="nucleotide sequence ID" value="NZ_LGSS01000022.1"/>
</dbReference>
<dbReference type="OrthoDB" id="1908948at2"/>
<proteinExistence type="predicted"/>
<organism evidence="1 2">
    <name type="scientific">Gottschalkia purinilytica</name>
    <name type="common">Clostridium purinilyticum</name>
    <dbReference type="NCBI Taxonomy" id="1503"/>
    <lineage>
        <taxon>Bacteria</taxon>
        <taxon>Bacillati</taxon>
        <taxon>Bacillota</taxon>
        <taxon>Tissierellia</taxon>
        <taxon>Tissierellales</taxon>
        <taxon>Gottschalkiaceae</taxon>
        <taxon>Gottschalkia</taxon>
    </lineage>
</organism>
<dbReference type="Proteomes" id="UP000037267">
    <property type="component" value="Unassembled WGS sequence"/>
</dbReference>
<comment type="caution">
    <text evidence="1">The sequence shown here is derived from an EMBL/GenBank/DDBJ whole genome shotgun (WGS) entry which is preliminary data.</text>
</comment>
<protein>
    <submittedName>
        <fullName evidence="1">Uncharacterized protein</fullName>
    </submittedName>
</protein>
<evidence type="ECO:0000313" key="1">
    <source>
        <dbReference type="EMBL" id="KNF07175.1"/>
    </source>
</evidence>
<name>A0A0L0W7B8_GOTPU</name>
<accession>A0A0L0W7B8</accession>
<dbReference type="Pfam" id="PF10844">
    <property type="entry name" value="DUF2577"/>
    <property type="match status" value="1"/>
</dbReference>
<dbReference type="EMBL" id="LGSS01000022">
    <property type="protein sequence ID" value="KNF07175.1"/>
    <property type="molecule type" value="Genomic_DNA"/>
</dbReference>
<keyword evidence="2" id="KW-1185">Reference proteome</keyword>
<gene>
    <name evidence="1" type="ORF">CLPU_22c00270</name>
</gene>